<accession>A0A6L8XU27</accession>
<dbReference type="RefSeq" id="WP_161276232.1">
    <property type="nucleotide sequence ID" value="NZ_WWUZ01000006.1"/>
</dbReference>
<dbReference type="Proteomes" id="UP000477156">
    <property type="component" value="Unassembled WGS sequence"/>
</dbReference>
<sequence length="57" mass="6528">MIVASIIVSVITAKIVATYYFKKVDGYVKKMCEMTNENNEKTLSIIHKLQRNPPPEE</sequence>
<dbReference type="AlphaFoldDB" id="A0A6L8XU27"/>
<evidence type="ECO:0000313" key="1">
    <source>
        <dbReference type="EMBL" id="MZS89514.1"/>
    </source>
</evidence>
<dbReference type="EMBL" id="WWVF01000019">
    <property type="protein sequence ID" value="MZS89514.1"/>
    <property type="molecule type" value="Genomic_DNA"/>
</dbReference>
<comment type="caution">
    <text evidence="1">The sequence shown here is derived from an EMBL/GenBank/DDBJ whole genome shotgun (WGS) entry which is preliminary data.</text>
</comment>
<gene>
    <name evidence="1" type="ORF">GT712_10635</name>
</gene>
<reference evidence="1 2" key="1">
    <citation type="journal article" date="2019" name="Nat. Med.">
        <title>A library of human gut bacterial isolates paired with longitudinal multiomics data enables mechanistic microbiome research.</title>
        <authorList>
            <person name="Poyet M."/>
            <person name="Groussin M."/>
            <person name="Gibbons S.M."/>
            <person name="Avila-Pacheco J."/>
            <person name="Jiang X."/>
            <person name="Kearney S.M."/>
            <person name="Perrotta A.R."/>
            <person name="Berdy B."/>
            <person name="Zhao S."/>
            <person name="Lieberman T.D."/>
            <person name="Swanson P.K."/>
            <person name="Smith M."/>
            <person name="Roesemann S."/>
            <person name="Alexander J.E."/>
            <person name="Rich S.A."/>
            <person name="Livny J."/>
            <person name="Vlamakis H."/>
            <person name="Clish C."/>
            <person name="Bullock K."/>
            <person name="Deik A."/>
            <person name="Scott J."/>
            <person name="Pierce K.A."/>
            <person name="Xavier R.J."/>
            <person name="Alm E.J."/>
        </authorList>
    </citation>
    <scope>NUCLEOTIDE SEQUENCE [LARGE SCALE GENOMIC DNA]</scope>
    <source>
        <strain evidence="1 2">BIOML-A12</strain>
    </source>
</reference>
<organism evidence="1 2">
    <name type="scientific">Blautia wexlerae</name>
    <dbReference type="NCBI Taxonomy" id="418240"/>
    <lineage>
        <taxon>Bacteria</taxon>
        <taxon>Bacillati</taxon>
        <taxon>Bacillota</taxon>
        <taxon>Clostridia</taxon>
        <taxon>Lachnospirales</taxon>
        <taxon>Lachnospiraceae</taxon>
        <taxon>Blautia</taxon>
    </lineage>
</organism>
<protein>
    <submittedName>
        <fullName evidence="1">Uncharacterized protein</fullName>
    </submittedName>
</protein>
<name>A0A6L8XU27_9FIRM</name>
<evidence type="ECO:0000313" key="2">
    <source>
        <dbReference type="Proteomes" id="UP000477156"/>
    </source>
</evidence>
<proteinExistence type="predicted"/>